<gene>
    <name evidence="2" type="ORF">Rhe02_44810</name>
</gene>
<name>A0A8J3VGI8_9ACTN</name>
<dbReference type="InterPro" id="IPR024301">
    <property type="entry name" value="Amidase_6"/>
</dbReference>
<proteinExistence type="predicted"/>
<sequence>MSSILQRTSLQVIAIGGLAIGLMLSPVPAEATWDGYRVTGTGGVGLKVRTDPYNSGAGVVTVLSDGTAFSAVCAVRARDVLGNTVWHRISAPVQGWISDYYTTTPGFNQYIPGELDCNQYNRASATSWALAHWNDPEYYPGNDCTWFVSQALWIGGLPQTATWYPHSVEAVNADSFKNALVRANFATIRELSWSDYTAGGAQIGDVIGYDWNPDGRFDHVAIVTSISSQIPIVTQHSVANPGRQWWKDSNGNLLQNSMPGSRVYLLHVVP</sequence>
<dbReference type="Pfam" id="PF12671">
    <property type="entry name" value="Amidase_6"/>
    <property type="match status" value="1"/>
</dbReference>
<evidence type="ECO:0000313" key="2">
    <source>
        <dbReference type="EMBL" id="GIH06414.1"/>
    </source>
</evidence>
<dbReference type="PANTHER" id="PTHR40032">
    <property type="entry name" value="EXPORTED PROTEIN-RELATED"/>
    <property type="match status" value="1"/>
</dbReference>
<dbReference type="Proteomes" id="UP000612899">
    <property type="component" value="Unassembled WGS sequence"/>
</dbReference>
<dbReference type="SUPFAM" id="SSF54001">
    <property type="entry name" value="Cysteine proteinases"/>
    <property type="match status" value="1"/>
</dbReference>
<accession>A0A8J3VGI8</accession>
<dbReference type="InterPro" id="IPR038765">
    <property type="entry name" value="Papain-like_cys_pep_sf"/>
</dbReference>
<dbReference type="PANTHER" id="PTHR40032:SF1">
    <property type="entry name" value="EXPORTED PROTEIN"/>
    <property type="match status" value="1"/>
</dbReference>
<comment type="caution">
    <text evidence="2">The sequence shown here is derived from an EMBL/GenBank/DDBJ whole genome shotgun (WGS) entry which is preliminary data.</text>
</comment>
<evidence type="ECO:0000259" key="1">
    <source>
        <dbReference type="Pfam" id="PF12671"/>
    </source>
</evidence>
<dbReference type="EMBL" id="BONY01000027">
    <property type="protein sequence ID" value="GIH06414.1"/>
    <property type="molecule type" value="Genomic_DNA"/>
</dbReference>
<dbReference type="RefSeq" id="WP_203910232.1">
    <property type="nucleotide sequence ID" value="NZ_BONY01000027.1"/>
</dbReference>
<protein>
    <recommendedName>
        <fullName evidence="1">Putative amidase domain-containing protein</fullName>
    </recommendedName>
</protein>
<keyword evidence="3" id="KW-1185">Reference proteome</keyword>
<organism evidence="2 3">
    <name type="scientific">Rhizocola hellebori</name>
    <dbReference type="NCBI Taxonomy" id="1392758"/>
    <lineage>
        <taxon>Bacteria</taxon>
        <taxon>Bacillati</taxon>
        <taxon>Actinomycetota</taxon>
        <taxon>Actinomycetes</taxon>
        <taxon>Micromonosporales</taxon>
        <taxon>Micromonosporaceae</taxon>
        <taxon>Rhizocola</taxon>
    </lineage>
</organism>
<reference evidence="2" key="1">
    <citation type="submission" date="2021-01" db="EMBL/GenBank/DDBJ databases">
        <title>Whole genome shotgun sequence of Rhizocola hellebori NBRC 109834.</title>
        <authorList>
            <person name="Komaki H."/>
            <person name="Tamura T."/>
        </authorList>
    </citation>
    <scope>NUCLEOTIDE SEQUENCE</scope>
    <source>
        <strain evidence="2">NBRC 109834</strain>
    </source>
</reference>
<feature type="domain" description="Putative amidase" evidence="1">
    <location>
        <begin position="119"/>
        <end position="245"/>
    </location>
</feature>
<dbReference type="AlphaFoldDB" id="A0A8J3VGI8"/>
<evidence type="ECO:0000313" key="3">
    <source>
        <dbReference type="Proteomes" id="UP000612899"/>
    </source>
</evidence>